<evidence type="ECO:0000259" key="5">
    <source>
        <dbReference type="PROSITE" id="PS51064"/>
    </source>
</evidence>
<comment type="similarity">
    <text evidence="1">Belongs to the DOK family. Type A subfamily.</text>
</comment>
<evidence type="ECO:0000256" key="1">
    <source>
        <dbReference type="ARBA" id="ARBA00010955"/>
    </source>
</evidence>
<dbReference type="InterPro" id="IPR037751">
    <property type="entry name" value="Dok1/2/3_PTB"/>
</dbReference>
<evidence type="ECO:0000313" key="7">
    <source>
        <dbReference type="Proteomes" id="UP000261340"/>
    </source>
</evidence>
<reference evidence="6" key="1">
    <citation type="submission" date="2025-08" db="UniProtKB">
        <authorList>
            <consortium name="Ensembl"/>
        </authorList>
    </citation>
    <scope>IDENTIFICATION</scope>
</reference>
<dbReference type="SUPFAM" id="SSF50729">
    <property type="entry name" value="PH domain-like"/>
    <property type="match status" value="2"/>
</dbReference>
<dbReference type="STRING" id="61819.ENSACIP00000006892"/>
<feature type="domain" description="PH" evidence="4">
    <location>
        <begin position="4"/>
        <end position="121"/>
    </location>
</feature>
<dbReference type="Gene3D" id="2.30.29.30">
    <property type="entry name" value="Pleckstrin-homology domain (PH domain)/Phosphotyrosine-binding domain (PTB)"/>
    <property type="match status" value="2"/>
</dbReference>
<dbReference type="Pfam" id="PF02174">
    <property type="entry name" value="IRS"/>
    <property type="match status" value="1"/>
</dbReference>
<dbReference type="AlphaFoldDB" id="A0A3Q0R9Z1"/>
<dbReference type="InterPro" id="IPR001849">
    <property type="entry name" value="PH_domain"/>
</dbReference>
<dbReference type="GeneTree" id="ENSGT00940000159868"/>
<evidence type="ECO:0000256" key="3">
    <source>
        <dbReference type="SAM" id="MobiDB-lite"/>
    </source>
</evidence>
<dbReference type="PROSITE" id="PS51064">
    <property type="entry name" value="IRS_PTB"/>
    <property type="match status" value="1"/>
</dbReference>
<dbReference type="SMART" id="SM01244">
    <property type="entry name" value="IRS"/>
    <property type="match status" value="1"/>
</dbReference>
<dbReference type="Ensembl" id="ENSACIT00000007103.1">
    <property type="protein sequence ID" value="ENSACIP00000006892.1"/>
    <property type="gene ID" value="ENSACIG00000005417.1"/>
</dbReference>
<proteinExistence type="inferred from homology"/>
<evidence type="ECO:0000313" key="6">
    <source>
        <dbReference type="Ensembl" id="ENSACIP00000006892.1"/>
    </source>
</evidence>
<dbReference type="Proteomes" id="UP000261340">
    <property type="component" value="Unplaced"/>
</dbReference>
<dbReference type="GO" id="GO:0005737">
    <property type="term" value="C:cytoplasm"/>
    <property type="evidence" value="ECO:0007669"/>
    <property type="project" value="TreeGrafter"/>
</dbReference>
<dbReference type="Pfam" id="PF00169">
    <property type="entry name" value="PH"/>
    <property type="match status" value="1"/>
</dbReference>
<dbReference type="InterPro" id="IPR050996">
    <property type="entry name" value="Docking_Protein_DOK"/>
</dbReference>
<evidence type="ECO:0000259" key="4">
    <source>
        <dbReference type="PROSITE" id="PS50003"/>
    </source>
</evidence>
<feature type="region of interest" description="Disordered" evidence="3">
    <location>
        <begin position="257"/>
        <end position="315"/>
    </location>
</feature>
<dbReference type="InterPro" id="IPR011993">
    <property type="entry name" value="PH-like_dom_sf"/>
</dbReference>
<feature type="domain" description="IRS-type PTB" evidence="5">
    <location>
        <begin position="158"/>
        <end position="261"/>
    </location>
</feature>
<keyword evidence="2" id="KW-0597">Phosphoprotein</keyword>
<keyword evidence="7" id="KW-1185">Reference proteome</keyword>
<accession>A0A3Q0R9Z1</accession>
<dbReference type="GO" id="GO:0007265">
    <property type="term" value="P:Ras protein signal transduction"/>
    <property type="evidence" value="ECO:0007669"/>
    <property type="project" value="TreeGrafter"/>
</dbReference>
<evidence type="ECO:0000256" key="2">
    <source>
        <dbReference type="ARBA" id="ARBA00022553"/>
    </source>
</evidence>
<dbReference type="GO" id="GO:0007169">
    <property type="term" value="P:cell surface receptor protein tyrosine kinase signaling pathway"/>
    <property type="evidence" value="ECO:0007669"/>
    <property type="project" value="TreeGrafter"/>
</dbReference>
<dbReference type="PANTHER" id="PTHR21258:SF14">
    <property type="entry name" value="DOCKING PROTEIN 2"/>
    <property type="match status" value="1"/>
</dbReference>
<dbReference type="PANTHER" id="PTHR21258">
    <property type="entry name" value="DOCKING PROTEIN RELATED"/>
    <property type="match status" value="1"/>
</dbReference>
<dbReference type="CDD" id="cd14676">
    <property type="entry name" value="PH_DOK1_2_3"/>
    <property type="match status" value="1"/>
</dbReference>
<organism evidence="6 7">
    <name type="scientific">Amphilophus citrinellus</name>
    <name type="common">Midas cichlid</name>
    <name type="synonym">Cichlasoma citrinellum</name>
    <dbReference type="NCBI Taxonomy" id="61819"/>
    <lineage>
        <taxon>Eukaryota</taxon>
        <taxon>Metazoa</taxon>
        <taxon>Chordata</taxon>
        <taxon>Craniata</taxon>
        <taxon>Vertebrata</taxon>
        <taxon>Euteleostomi</taxon>
        <taxon>Actinopterygii</taxon>
        <taxon>Neopterygii</taxon>
        <taxon>Teleostei</taxon>
        <taxon>Neoteleostei</taxon>
        <taxon>Acanthomorphata</taxon>
        <taxon>Ovalentaria</taxon>
        <taxon>Cichlomorphae</taxon>
        <taxon>Cichliformes</taxon>
        <taxon>Cichlidae</taxon>
        <taxon>New World cichlids</taxon>
        <taxon>Cichlasomatinae</taxon>
        <taxon>Heroini</taxon>
        <taxon>Amphilophus</taxon>
    </lineage>
</organism>
<dbReference type="SMART" id="SM00233">
    <property type="entry name" value="PH"/>
    <property type="match status" value="1"/>
</dbReference>
<dbReference type="CDD" id="cd01203">
    <property type="entry name" value="PTB_DOK1_DOK2_DOK3"/>
    <property type="match status" value="1"/>
</dbReference>
<dbReference type="OMA" id="DWTQKLC"/>
<sequence>MEEDIRKQGVLYLQQQRFGKKWKRVWCVLYRESSCSISRLEFYECKDGGNVEKNDKTLRKQQEHKKVIRLADCIRVTEVEMEGCPKDTGSFLMETTEKIYVFAADRHQLDDWTQKLCEIAFPMNWIDPGVKRGSLQRGNRVDEDEGMEDNSLYSGRESVRDFRVSIRRTEASDRCRLKGDGVLRADMDALHLLDKTGDILYTWPYRYLRRFGRDKSTFSFEAGRRCDSGEGSFEFDTKQGNVLFQAVEAAINLQKISPPSRQTSGGGQASPDTPQTFNLPLPPLNLLPTQSRTLPQPQPRSLMPQPPACRLEPPVDKTLTGVKSLNLDSRLPAPRKNQVKMISSCPLPNPDQTYSQITMSTERGTKREKRSGNVAASCAAPVINNDPDYSLPFDTIAKNVMTDILNCHHADSSQSGADPLYDSIDEMKIRNVFTSEGKATKTLEHIYDEPEGCAAPKGQNSTPFTSVYDDPEEMRGDAWRIMGTAADPKGHEYPYNPRVDDYAVPKQAQRAFLPEFREELRGQHQDSPYNNVMVKMA</sequence>
<dbReference type="InterPro" id="IPR002404">
    <property type="entry name" value="IRS_PTB"/>
</dbReference>
<dbReference type="GO" id="GO:0043410">
    <property type="term" value="P:positive regulation of MAPK cascade"/>
    <property type="evidence" value="ECO:0007669"/>
    <property type="project" value="TreeGrafter"/>
</dbReference>
<protein>
    <submittedName>
        <fullName evidence="6">Docking protein 2</fullName>
    </submittedName>
</protein>
<reference evidence="6" key="2">
    <citation type="submission" date="2025-09" db="UniProtKB">
        <authorList>
            <consortium name="Ensembl"/>
        </authorList>
    </citation>
    <scope>IDENTIFICATION</scope>
</reference>
<dbReference type="SMART" id="SM00310">
    <property type="entry name" value="PTBI"/>
    <property type="match status" value="1"/>
</dbReference>
<dbReference type="PROSITE" id="PS50003">
    <property type="entry name" value="PH_DOMAIN"/>
    <property type="match status" value="1"/>
</dbReference>
<name>A0A3Q0R9Z1_AMPCI</name>